<dbReference type="Proteomes" id="UP001331761">
    <property type="component" value="Unassembled WGS sequence"/>
</dbReference>
<sequence>MRGFFYLILVIIVECTTTGKKIKVPNSDPTLQDLIYKSAVPASNDNIRDKVWWVPSTNNYE</sequence>
<evidence type="ECO:0000313" key="2">
    <source>
        <dbReference type="EMBL" id="KAK5966674.1"/>
    </source>
</evidence>
<dbReference type="AlphaFoldDB" id="A0AAN8IA83"/>
<keyword evidence="1" id="KW-0732">Signal</keyword>
<feature type="chain" id="PRO_5042894763" evidence="1">
    <location>
        <begin position="20"/>
        <end position="61"/>
    </location>
</feature>
<evidence type="ECO:0000256" key="1">
    <source>
        <dbReference type="SAM" id="SignalP"/>
    </source>
</evidence>
<proteinExistence type="predicted"/>
<keyword evidence="3" id="KW-1185">Reference proteome</keyword>
<feature type="signal peptide" evidence="1">
    <location>
        <begin position="1"/>
        <end position="19"/>
    </location>
</feature>
<organism evidence="2 3">
    <name type="scientific">Trichostrongylus colubriformis</name>
    <name type="common">Black scour worm</name>
    <dbReference type="NCBI Taxonomy" id="6319"/>
    <lineage>
        <taxon>Eukaryota</taxon>
        <taxon>Metazoa</taxon>
        <taxon>Ecdysozoa</taxon>
        <taxon>Nematoda</taxon>
        <taxon>Chromadorea</taxon>
        <taxon>Rhabditida</taxon>
        <taxon>Rhabditina</taxon>
        <taxon>Rhabditomorpha</taxon>
        <taxon>Strongyloidea</taxon>
        <taxon>Trichostrongylidae</taxon>
        <taxon>Trichostrongylus</taxon>
    </lineage>
</organism>
<feature type="non-terminal residue" evidence="2">
    <location>
        <position position="61"/>
    </location>
</feature>
<name>A0AAN8IA83_TRICO</name>
<reference evidence="2 3" key="1">
    <citation type="submission" date="2019-10" db="EMBL/GenBank/DDBJ databases">
        <title>Assembly and Annotation for the nematode Trichostrongylus colubriformis.</title>
        <authorList>
            <person name="Martin J."/>
        </authorList>
    </citation>
    <scope>NUCLEOTIDE SEQUENCE [LARGE SCALE GENOMIC DNA]</scope>
    <source>
        <strain evidence="2">G859</strain>
        <tissue evidence="2">Whole worm</tissue>
    </source>
</reference>
<protein>
    <submittedName>
        <fullName evidence="2">Uncharacterized protein</fullName>
    </submittedName>
</protein>
<evidence type="ECO:0000313" key="3">
    <source>
        <dbReference type="Proteomes" id="UP001331761"/>
    </source>
</evidence>
<gene>
    <name evidence="2" type="ORF">GCK32_015895</name>
</gene>
<comment type="caution">
    <text evidence="2">The sequence shown here is derived from an EMBL/GenBank/DDBJ whole genome shotgun (WGS) entry which is preliminary data.</text>
</comment>
<dbReference type="EMBL" id="WIXE01023253">
    <property type="protein sequence ID" value="KAK5966674.1"/>
    <property type="molecule type" value="Genomic_DNA"/>
</dbReference>
<accession>A0AAN8IA83</accession>